<dbReference type="InterPro" id="IPR013106">
    <property type="entry name" value="Ig_V-set"/>
</dbReference>
<dbReference type="Pfam" id="PF07679">
    <property type="entry name" value="I-set"/>
    <property type="match status" value="1"/>
</dbReference>
<keyword evidence="3" id="KW-1185">Reference proteome</keyword>
<feature type="domain" description="Ig-like" evidence="1">
    <location>
        <begin position="114"/>
        <end position="204"/>
    </location>
</feature>
<dbReference type="GO" id="GO:0032956">
    <property type="term" value="P:regulation of actin cytoskeleton organization"/>
    <property type="evidence" value="ECO:0007669"/>
    <property type="project" value="TreeGrafter"/>
</dbReference>
<accession>H3ADD9</accession>
<dbReference type="PROSITE" id="PS50835">
    <property type="entry name" value="IG_LIKE"/>
    <property type="match status" value="2"/>
</dbReference>
<protein>
    <recommendedName>
        <fullName evidence="1">Ig-like domain-containing protein</fullName>
    </recommendedName>
</protein>
<dbReference type="GO" id="GO:0045124">
    <property type="term" value="P:regulation of bone resorption"/>
    <property type="evidence" value="ECO:0007669"/>
    <property type="project" value="TreeGrafter"/>
</dbReference>
<sequence length="204" mass="22388">EVSGVKGKSVILSCTFTHSNDFSKGPVRAIWRRNDCSTGPVYFQCDFHSGAHNDSNNNCMSISAGKSRSRLAGNLQEGNISLQIENLEWGDSGWYCCGVDFTQIPGTNWTSPVPTKLNIKVESAVIQISSVGWEVQSIQNTIVCTAEGDPLPNITWIGPQKTLQQGIVTSASENHTRTEFLHVKEDGDYICVAENEHGKDERVI</sequence>
<dbReference type="AlphaFoldDB" id="H3ADD9"/>
<dbReference type="Ensembl" id="ENSLACT00000007724.1">
    <property type="protein sequence ID" value="ENSLACP00000007660.1"/>
    <property type="gene ID" value="ENSLACG00000006787.1"/>
</dbReference>
<dbReference type="Gene3D" id="2.60.40.10">
    <property type="entry name" value="Immunoglobulins"/>
    <property type="match status" value="2"/>
</dbReference>
<evidence type="ECO:0000313" key="3">
    <source>
        <dbReference type="Proteomes" id="UP000008672"/>
    </source>
</evidence>
<dbReference type="InterPro" id="IPR007110">
    <property type="entry name" value="Ig-like_dom"/>
</dbReference>
<dbReference type="SUPFAM" id="SSF48726">
    <property type="entry name" value="Immunoglobulin"/>
    <property type="match status" value="2"/>
</dbReference>
<dbReference type="GO" id="GO:2001204">
    <property type="term" value="P:regulation of osteoclast development"/>
    <property type="evidence" value="ECO:0007669"/>
    <property type="project" value="TreeGrafter"/>
</dbReference>
<evidence type="ECO:0000259" key="1">
    <source>
        <dbReference type="PROSITE" id="PS50835"/>
    </source>
</evidence>
<dbReference type="GeneTree" id="ENSGT01060000248852"/>
<reference evidence="2" key="2">
    <citation type="submission" date="2025-08" db="UniProtKB">
        <authorList>
            <consortium name="Ensembl"/>
        </authorList>
    </citation>
    <scope>IDENTIFICATION</scope>
</reference>
<reference evidence="3" key="1">
    <citation type="submission" date="2011-08" db="EMBL/GenBank/DDBJ databases">
        <title>The draft genome of Latimeria chalumnae.</title>
        <authorList>
            <person name="Di Palma F."/>
            <person name="Alfoldi J."/>
            <person name="Johnson J."/>
            <person name="Berlin A."/>
            <person name="Gnerre S."/>
            <person name="Jaffe D."/>
            <person name="MacCallum I."/>
            <person name="Young S."/>
            <person name="Walker B.J."/>
            <person name="Lander E."/>
            <person name="Lindblad-Toh K."/>
        </authorList>
    </citation>
    <scope>NUCLEOTIDE SEQUENCE [LARGE SCALE GENOMIC DNA]</scope>
    <source>
        <strain evidence="3">Wild caught</strain>
    </source>
</reference>
<organism evidence="2 3">
    <name type="scientific">Latimeria chalumnae</name>
    <name type="common">Coelacanth</name>
    <dbReference type="NCBI Taxonomy" id="7897"/>
    <lineage>
        <taxon>Eukaryota</taxon>
        <taxon>Metazoa</taxon>
        <taxon>Chordata</taxon>
        <taxon>Craniata</taxon>
        <taxon>Vertebrata</taxon>
        <taxon>Euteleostomi</taxon>
        <taxon>Coelacanthiformes</taxon>
        <taxon>Coelacanthidae</taxon>
        <taxon>Latimeria</taxon>
    </lineage>
</organism>
<dbReference type="InterPro" id="IPR036179">
    <property type="entry name" value="Ig-like_dom_sf"/>
</dbReference>
<name>H3ADD9_LATCH</name>
<dbReference type="eggNOG" id="ENOG502RFMV">
    <property type="taxonomic scope" value="Eukaryota"/>
</dbReference>
<dbReference type="PANTHER" id="PTHR46942">
    <property type="entry name" value="SIALIC ACID-BINDING IG-LIKE LECTIN 15"/>
    <property type="match status" value="1"/>
</dbReference>
<proteinExistence type="predicted"/>
<dbReference type="Proteomes" id="UP000008672">
    <property type="component" value="Unassembled WGS sequence"/>
</dbReference>
<reference evidence="2" key="3">
    <citation type="submission" date="2025-09" db="UniProtKB">
        <authorList>
            <consortium name="Ensembl"/>
        </authorList>
    </citation>
    <scope>IDENTIFICATION</scope>
</reference>
<dbReference type="Pfam" id="PF07686">
    <property type="entry name" value="V-set"/>
    <property type="match status" value="1"/>
</dbReference>
<dbReference type="InParanoid" id="H3ADD9"/>
<dbReference type="InterPro" id="IPR013783">
    <property type="entry name" value="Ig-like_fold"/>
</dbReference>
<feature type="domain" description="Ig-like" evidence="1">
    <location>
        <begin position="1"/>
        <end position="99"/>
    </location>
</feature>
<dbReference type="OMA" id="LMAFACK"/>
<dbReference type="EMBL" id="AFYH01224957">
    <property type="status" value="NOT_ANNOTATED_CDS"/>
    <property type="molecule type" value="Genomic_DNA"/>
</dbReference>
<dbReference type="PANTHER" id="PTHR46942:SF1">
    <property type="entry name" value="SIALIC ACID-BINDING IG-LIKE LECTIN 15"/>
    <property type="match status" value="1"/>
</dbReference>
<evidence type="ECO:0000313" key="2">
    <source>
        <dbReference type="Ensembl" id="ENSLACP00000007660.1"/>
    </source>
</evidence>
<dbReference type="InterPro" id="IPR013098">
    <property type="entry name" value="Ig_I-set"/>
</dbReference>
<dbReference type="GO" id="GO:0005886">
    <property type="term" value="C:plasma membrane"/>
    <property type="evidence" value="ECO:0007669"/>
    <property type="project" value="TreeGrafter"/>
</dbReference>
<dbReference type="InterPro" id="IPR042836">
    <property type="entry name" value="SIG15"/>
</dbReference>